<reference evidence="8 9" key="1">
    <citation type="journal article" date="2016" name="Mol. Biol. Evol.">
        <title>Genome-Wide Survey of Gut Fungi (Harpellales) Reveals the First Horizontally Transferred Ubiquitin Gene from a Mosquito Host.</title>
        <authorList>
            <person name="Wang Y."/>
            <person name="White M.M."/>
            <person name="Kvist S."/>
            <person name="Moncalvo J.M."/>
        </authorList>
    </citation>
    <scope>NUCLEOTIDE SEQUENCE [LARGE SCALE GENOMIC DNA]</scope>
    <source>
        <strain evidence="8 9">ALG-7-W6</strain>
    </source>
</reference>
<feature type="domain" description="RED-like N-terminal" evidence="7">
    <location>
        <begin position="74"/>
        <end position="263"/>
    </location>
</feature>
<dbReference type="Pfam" id="PF07808">
    <property type="entry name" value="RED_N"/>
    <property type="match status" value="1"/>
</dbReference>
<keyword evidence="3" id="KW-0677">Repeat</keyword>
<keyword evidence="4" id="KW-0539">Nucleus</keyword>
<evidence type="ECO:0000259" key="6">
    <source>
        <dbReference type="Pfam" id="PF07807"/>
    </source>
</evidence>
<name>A0A1R0GWM4_9FUNG</name>
<protein>
    <submittedName>
        <fullName evidence="8">Protein Red</fullName>
    </submittedName>
</protein>
<dbReference type="Proteomes" id="UP000187455">
    <property type="component" value="Unassembled WGS sequence"/>
</dbReference>
<feature type="compositionally biased region" description="Basic and acidic residues" evidence="5">
    <location>
        <begin position="80"/>
        <end position="93"/>
    </location>
</feature>
<organism evidence="8 9">
    <name type="scientific">Smittium mucronatum</name>
    <dbReference type="NCBI Taxonomy" id="133383"/>
    <lineage>
        <taxon>Eukaryota</taxon>
        <taxon>Fungi</taxon>
        <taxon>Fungi incertae sedis</taxon>
        <taxon>Zoopagomycota</taxon>
        <taxon>Kickxellomycotina</taxon>
        <taxon>Harpellomycetes</taxon>
        <taxon>Harpellales</taxon>
        <taxon>Legeriomycetaceae</taxon>
        <taxon>Smittium</taxon>
    </lineage>
</organism>
<dbReference type="InterPro" id="IPR012492">
    <property type="entry name" value="RED_C"/>
</dbReference>
<dbReference type="STRING" id="133383.A0A1R0GWM4"/>
<proteinExistence type="inferred from homology"/>
<evidence type="ECO:0000259" key="7">
    <source>
        <dbReference type="Pfam" id="PF07808"/>
    </source>
</evidence>
<feature type="compositionally biased region" description="Basic and acidic residues" evidence="5">
    <location>
        <begin position="17"/>
        <end position="27"/>
    </location>
</feature>
<dbReference type="PANTHER" id="PTHR12765">
    <property type="entry name" value="RED PROTEIN IK FACTOR CYTOKINE IK"/>
    <property type="match status" value="1"/>
</dbReference>
<evidence type="ECO:0000313" key="8">
    <source>
        <dbReference type="EMBL" id="OLY81248.1"/>
    </source>
</evidence>
<comment type="similarity">
    <text evidence="2">Belongs to the RED family.</text>
</comment>
<dbReference type="InterPro" id="IPR012916">
    <property type="entry name" value="RED_N"/>
</dbReference>
<dbReference type="OrthoDB" id="3366823at2759"/>
<feature type="compositionally biased region" description="Polar residues" evidence="5">
    <location>
        <begin position="95"/>
        <end position="114"/>
    </location>
</feature>
<dbReference type="GO" id="GO:0005634">
    <property type="term" value="C:nucleus"/>
    <property type="evidence" value="ECO:0007669"/>
    <property type="project" value="UniProtKB-SubCell"/>
</dbReference>
<evidence type="ECO:0000313" key="9">
    <source>
        <dbReference type="Proteomes" id="UP000187455"/>
    </source>
</evidence>
<feature type="region of interest" description="Disordered" evidence="5">
    <location>
        <begin position="342"/>
        <end position="370"/>
    </location>
</feature>
<evidence type="ECO:0000256" key="3">
    <source>
        <dbReference type="ARBA" id="ARBA00022737"/>
    </source>
</evidence>
<evidence type="ECO:0000256" key="5">
    <source>
        <dbReference type="SAM" id="MobiDB-lite"/>
    </source>
</evidence>
<evidence type="ECO:0000256" key="1">
    <source>
        <dbReference type="ARBA" id="ARBA00004123"/>
    </source>
</evidence>
<evidence type="ECO:0000256" key="2">
    <source>
        <dbReference type="ARBA" id="ARBA00006660"/>
    </source>
</evidence>
<evidence type="ECO:0000256" key="4">
    <source>
        <dbReference type="ARBA" id="ARBA00023242"/>
    </source>
</evidence>
<dbReference type="AlphaFoldDB" id="A0A1R0GWM4"/>
<gene>
    <name evidence="8" type="ORF">AYI68_g4649</name>
</gene>
<feature type="domain" description="Protein RED C-terminal" evidence="6">
    <location>
        <begin position="684"/>
        <end position="758"/>
    </location>
</feature>
<dbReference type="Pfam" id="PF07807">
    <property type="entry name" value="RED_C"/>
    <property type="match status" value="1"/>
</dbReference>
<feature type="region of interest" description="Disordered" evidence="5">
    <location>
        <begin position="1"/>
        <end position="114"/>
    </location>
</feature>
<keyword evidence="9" id="KW-1185">Reference proteome</keyword>
<comment type="caution">
    <text evidence="8">The sequence shown here is derived from an EMBL/GenBank/DDBJ whole genome shotgun (WGS) entry which is preliminary data.</text>
</comment>
<feature type="compositionally biased region" description="Polar residues" evidence="5">
    <location>
        <begin position="354"/>
        <end position="366"/>
    </location>
</feature>
<dbReference type="EMBL" id="LSSL01002628">
    <property type="protein sequence ID" value="OLY81248.1"/>
    <property type="molecule type" value="Genomic_DNA"/>
</dbReference>
<accession>A0A1R0GWM4</accession>
<comment type="subcellular location">
    <subcellularLocation>
        <location evidence="1">Nucleus</location>
    </subcellularLocation>
</comment>
<feature type="region of interest" description="Disordered" evidence="5">
    <location>
        <begin position="756"/>
        <end position="779"/>
    </location>
</feature>
<sequence>MGKSHPRGVKSAPRNDLSGHIEEHPYEELANGLSQDDFRKLLSTPRTSHSESKTPFPPKKRGDFIPKTPRNIFQEVEGEEGSKYRDRAAERRSQSKNPIISDSNYSSLQNTSFPTNNSLPSIDFNHSQTASTADIANKLNSQHLIEYEQSKYLGGDFEHSHLVKGLDFLLLAKNRKHNSSAENDLLDDQLENIINSTSAQASIVSEKTAFELKISNSLKKLSLKKDLAEKLAHTSFSDFLDTVAPIDLFLPLRLYYSFDSLEPNTSACSSSSHSLKDISSFSSNNLGILGPFAIPTSVIRSQLDVEALDTHSSRSLHAKSYQIERLVLSKIASCLYQFKSKKSTKPKGSDKSTKSTPDLNPETTIASAADSIQVISDQPNYGLEETQVDSEDDIFADSGREYTVLPSNPKPNNNIPPPQPVQTFQLFDINESKPSNPDLNKQLVDPVIGPYPASNKNKDDDLLIGDYPDVYNENENLTAAYPDVYNENENLTGDYPDVYNENENLTGDYPDVYNENENLTGDYPDVYNENENLTAAYPDVYNENENLTGDYPDVYNENENGERLGGEDSVTGFYPLDSFDGKITADHNSISYQNKSPEELSENDDLNSEMNYNYNLDLDELKQAKNKGLASDSLVGGYGEYIDDISSGEEGEDDIIEDGLDTSESKLEGDLSLANRKKLLLKSSQMDVGSVSKFKKTQLSKYDFDSIEEWEKYKDNQVQLPKAAFQFGIKSKDSTLNKNRSSAKIRNLNKRNHALGSVDSQTISAEGQKESKKKAKLDREWQATRNYMSEKYGESYFG</sequence>
<dbReference type="InterPro" id="IPR039896">
    <property type="entry name" value="Red-like"/>
</dbReference>